<proteinExistence type="predicted"/>
<reference evidence="4" key="1">
    <citation type="journal article" date="2019" name="Int. J. Syst. Evol. Microbiol.">
        <title>The Global Catalogue of Microorganisms (GCM) 10K type strain sequencing project: providing services to taxonomists for standard genome sequencing and annotation.</title>
        <authorList>
            <consortium name="The Broad Institute Genomics Platform"/>
            <consortium name="The Broad Institute Genome Sequencing Center for Infectious Disease"/>
            <person name="Wu L."/>
            <person name="Ma J."/>
        </authorList>
    </citation>
    <scope>NUCLEOTIDE SEQUENCE [LARGE SCALE GENOMIC DNA]</scope>
    <source>
        <strain evidence="4">CGMCC 1.15407</strain>
    </source>
</reference>
<dbReference type="Gene3D" id="3.40.50.2000">
    <property type="entry name" value="Glycogen Phosphorylase B"/>
    <property type="match status" value="2"/>
</dbReference>
<sequence>MSSSQIRILHLIKSLGRGGAEKLIPETAALHNQEEYAFYCLYFHQRPNSLIDELEEVGVDVSYFPSSNLALPLQVGKVVEFVEKNHIDIIHCHLPWAGVLGRWVGKKTGAKVVYTEHNTWERYHPLSRRLNKLTFGWQQGVIAVSGEVRKSILRYYKPTVKSPQINTITNAVNTDKFKKDTAGRGRIRDSFGIPHDALVLGQVAVFRKQKRLDRWIALAKEITKSHPNIHFLLVGDGPERELVESTIGTGGFASKIHLAGAQETVIPYLSAMDVYMMTSEFEGLPVAMLEAMSCGLPVLCTEVGGIGEVITDGIEGMLCPKDNTEKLLLGASVLLTDPQRCQEISKMARQRVVSQFSIQRMVGGLEELYQNVLKLS</sequence>
<feature type="domain" description="Glycosyl transferase family 1" evidence="1">
    <location>
        <begin position="186"/>
        <end position="351"/>
    </location>
</feature>
<evidence type="ECO:0000259" key="1">
    <source>
        <dbReference type="Pfam" id="PF00534"/>
    </source>
</evidence>
<dbReference type="RefSeq" id="WP_137402911.1">
    <property type="nucleotide sequence ID" value="NZ_BMIU01000026.1"/>
</dbReference>
<organism evidence="3 4">
    <name type="scientific">Echinicola rosea</name>
    <dbReference type="NCBI Taxonomy" id="1807691"/>
    <lineage>
        <taxon>Bacteria</taxon>
        <taxon>Pseudomonadati</taxon>
        <taxon>Bacteroidota</taxon>
        <taxon>Cytophagia</taxon>
        <taxon>Cytophagales</taxon>
        <taxon>Cyclobacteriaceae</taxon>
        <taxon>Echinicola</taxon>
    </lineage>
</organism>
<dbReference type="PANTHER" id="PTHR12526:SF630">
    <property type="entry name" value="GLYCOSYLTRANSFERASE"/>
    <property type="match status" value="1"/>
</dbReference>
<dbReference type="SUPFAM" id="SSF53756">
    <property type="entry name" value="UDP-Glycosyltransferase/glycogen phosphorylase"/>
    <property type="match status" value="1"/>
</dbReference>
<feature type="domain" description="Glycosyltransferase subfamily 4-like N-terminal" evidence="2">
    <location>
        <begin position="18"/>
        <end position="176"/>
    </location>
</feature>
<dbReference type="PANTHER" id="PTHR12526">
    <property type="entry name" value="GLYCOSYLTRANSFERASE"/>
    <property type="match status" value="1"/>
</dbReference>
<dbReference type="EMBL" id="BMIU01000026">
    <property type="protein sequence ID" value="GGF46898.1"/>
    <property type="molecule type" value="Genomic_DNA"/>
</dbReference>
<dbReference type="Pfam" id="PF13439">
    <property type="entry name" value="Glyco_transf_4"/>
    <property type="match status" value="1"/>
</dbReference>
<dbReference type="GO" id="GO:0016740">
    <property type="term" value="F:transferase activity"/>
    <property type="evidence" value="ECO:0007669"/>
    <property type="project" value="UniProtKB-KW"/>
</dbReference>
<dbReference type="Pfam" id="PF00534">
    <property type="entry name" value="Glycos_transf_1"/>
    <property type="match status" value="1"/>
</dbReference>
<keyword evidence="4" id="KW-1185">Reference proteome</keyword>
<protein>
    <submittedName>
        <fullName evidence="3">Glycosyl transferase</fullName>
    </submittedName>
</protein>
<accession>A0ABQ1VBB1</accession>
<name>A0ABQ1VBB1_9BACT</name>
<evidence type="ECO:0000313" key="4">
    <source>
        <dbReference type="Proteomes" id="UP000647339"/>
    </source>
</evidence>
<comment type="caution">
    <text evidence="3">The sequence shown here is derived from an EMBL/GenBank/DDBJ whole genome shotgun (WGS) entry which is preliminary data.</text>
</comment>
<dbReference type="InterPro" id="IPR001296">
    <property type="entry name" value="Glyco_trans_1"/>
</dbReference>
<dbReference type="InterPro" id="IPR028098">
    <property type="entry name" value="Glyco_trans_4-like_N"/>
</dbReference>
<keyword evidence="3" id="KW-0808">Transferase</keyword>
<gene>
    <name evidence="3" type="ORF">GCM10011339_39310</name>
</gene>
<evidence type="ECO:0000259" key="2">
    <source>
        <dbReference type="Pfam" id="PF13439"/>
    </source>
</evidence>
<dbReference type="Proteomes" id="UP000647339">
    <property type="component" value="Unassembled WGS sequence"/>
</dbReference>
<evidence type="ECO:0000313" key="3">
    <source>
        <dbReference type="EMBL" id="GGF46898.1"/>
    </source>
</evidence>